<feature type="transmembrane region" description="Helical" evidence="7">
    <location>
        <begin position="158"/>
        <end position="183"/>
    </location>
</feature>
<dbReference type="Proteomes" id="UP001230156">
    <property type="component" value="Unassembled WGS sequence"/>
</dbReference>
<dbReference type="PROSITE" id="PS50928">
    <property type="entry name" value="ABC_TM1"/>
    <property type="match status" value="1"/>
</dbReference>
<proteinExistence type="inferred from homology"/>
<comment type="similarity">
    <text evidence="7">Belongs to the binding-protein-dependent transport system permease family.</text>
</comment>
<dbReference type="RefSeq" id="WP_379957409.1">
    <property type="nucleotide sequence ID" value="NZ_JAUYVI010000005.1"/>
</dbReference>
<evidence type="ECO:0000256" key="5">
    <source>
        <dbReference type="ARBA" id="ARBA00022989"/>
    </source>
</evidence>
<reference evidence="10" key="1">
    <citation type="submission" date="2023-08" db="EMBL/GenBank/DDBJ databases">
        <title>Rhodospirillaceae gen. nov., a novel taxon isolated from the Yangtze River Yuezi River estuary sludge.</title>
        <authorList>
            <person name="Ruan L."/>
        </authorList>
    </citation>
    <scope>NUCLEOTIDE SEQUENCE [LARGE SCALE GENOMIC DNA]</scope>
    <source>
        <strain evidence="10">R-7</strain>
    </source>
</reference>
<comment type="caution">
    <text evidence="9">The sequence shown here is derived from an EMBL/GenBank/DDBJ whole genome shotgun (WGS) entry which is preliminary data.</text>
</comment>
<dbReference type="Pfam" id="PF00528">
    <property type="entry name" value="BPD_transp_1"/>
    <property type="match status" value="1"/>
</dbReference>
<keyword evidence="4 7" id="KW-0812">Transmembrane</keyword>
<feature type="transmembrane region" description="Helical" evidence="7">
    <location>
        <begin position="12"/>
        <end position="32"/>
    </location>
</feature>
<keyword evidence="10" id="KW-1185">Reference proteome</keyword>
<dbReference type="Gene3D" id="1.10.3720.10">
    <property type="entry name" value="MetI-like"/>
    <property type="match status" value="1"/>
</dbReference>
<dbReference type="EMBL" id="JAUYVI010000005">
    <property type="protein sequence ID" value="MDQ7249436.1"/>
    <property type="molecule type" value="Genomic_DNA"/>
</dbReference>
<evidence type="ECO:0000259" key="8">
    <source>
        <dbReference type="PROSITE" id="PS50928"/>
    </source>
</evidence>
<feature type="transmembrane region" description="Helical" evidence="7">
    <location>
        <begin position="267"/>
        <end position="287"/>
    </location>
</feature>
<feature type="transmembrane region" description="Helical" evidence="7">
    <location>
        <begin position="108"/>
        <end position="128"/>
    </location>
</feature>
<sequence length="296" mass="32070">MRTLAQRRAITAWSFLTPMLVVLALVAGWPLLRTILLGFTDAGLGDFGESQFIGLANYRGLASDPYWWRAVANTLGFTLISVSIETVLGLIIALTLNTHLKARGLVRAAVLIPWAIPTVVSARMWGWMLNDLYGVVNAMLLGLGVIDRPWAWLADPTLSIASVIAVDVWKGTPFMALLSLAALQVLPREIYEAARVDGVSAVKVFFQVTLPLIRPALFVAILFRSLDALRVFDIIYVLTGDNPSTASMSVYARQQLIDFQQGGMGSAAATALFLIVAVFATIVVTAGRLRIGGVVR</sequence>
<keyword evidence="5 7" id="KW-1133">Transmembrane helix</keyword>
<evidence type="ECO:0000256" key="6">
    <source>
        <dbReference type="ARBA" id="ARBA00023136"/>
    </source>
</evidence>
<feature type="domain" description="ABC transmembrane type-1" evidence="8">
    <location>
        <begin position="71"/>
        <end position="285"/>
    </location>
</feature>
<dbReference type="PANTHER" id="PTHR43005">
    <property type="entry name" value="BLR7065 PROTEIN"/>
    <property type="match status" value="1"/>
</dbReference>
<keyword evidence="2 7" id="KW-0813">Transport</keyword>
<feature type="transmembrane region" description="Helical" evidence="7">
    <location>
        <begin position="75"/>
        <end position="96"/>
    </location>
</feature>
<accession>A0ABU0YNY3</accession>
<evidence type="ECO:0000313" key="9">
    <source>
        <dbReference type="EMBL" id="MDQ7249436.1"/>
    </source>
</evidence>
<evidence type="ECO:0000256" key="1">
    <source>
        <dbReference type="ARBA" id="ARBA00004651"/>
    </source>
</evidence>
<dbReference type="InterPro" id="IPR035906">
    <property type="entry name" value="MetI-like_sf"/>
</dbReference>
<keyword evidence="3" id="KW-1003">Cell membrane</keyword>
<evidence type="ECO:0000256" key="4">
    <source>
        <dbReference type="ARBA" id="ARBA00022692"/>
    </source>
</evidence>
<comment type="subcellular location">
    <subcellularLocation>
        <location evidence="1 7">Cell membrane</location>
        <topology evidence="1 7">Multi-pass membrane protein</topology>
    </subcellularLocation>
</comment>
<dbReference type="PANTHER" id="PTHR43005:SF2">
    <property type="entry name" value="INTEGRAL MEMBRANE SUGAR TRANSPORT PROTEIN"/>
    <property type="match status" value="1"/>
</dbReference>
<evidence type="ECO:0000256" key="2">
    <source>
        <dbReference type="ARBA" id="ARBA00022448"/>
    </source>
</evidence>
<evidence type="ECO:0000313" key="10">
    <source>
        <dbReference type="Proteomes" id="UP001230156"/>
    </source>
</evidence>
<evidence type="ECO:0000256" key="3">
    <source>
        <dbReference type="ARBA" id="ARBA00022475"/>
    </source>
</evidence>
<keyword evidence="6 7" id="KW-0472">Membrane</keyword>
<name>A0ABU0YNY3_9PROT</name>
<dbReference type="CDD" id="cd06261">
    <property type="entry name" value="TM_PBP2"/>
    <property type="match status" value="1"/>
</dbReference>
<dbReference type="SUPFAM" id="SSF161098">
    <property type="entry name" value="MetI-like"/>
    <property type="match status" value="1"/>
</dbReference>
<feature type="transmembrane region" description="Helical" evidence="7">
    <location>
        <begin position="204"/>
        <end position="223"/>
    </location>
</feature>
<gene>
    <name evidence="9" type="ORF">Q8A70_17240</name>
</gene>
<evidence type="ECO:0000256" key="7">
    <source>
        <dbReference type="RuleBase" id="RU363032"/>
    </source>
</evidence>
<protein>
    <submittedName>
        <fullName evidence="9">Sugar ABC transporter permease</fullName>
    </submittedName>
</protein>
<dbReference type="InterPro" id="IPR000515">
    <property type="entry name" value="MetI-like"/>
</dbReference>
<organism evidence="9 10">
    <name type="scientific">Dongia sedimenti</name>
    <dbReference type="NCBI Taxonomy" id="3064282"/>
    <lineage>
        <taxon>Bacteria</taxon>
        <taxon>Pseudomonadati</taxon>
        <taxon>Pseudomonadota</taxon>
        <taxon>Alphaproteobacteria</taxon>
        <taxon>Rhodospirillales</taxon>
        <taxon>Dongiaceae</taxon>
        <taxon>Dongia</taxon>
    </lineage>
</organism>